<dbReference type="Gramene" id="OMP10515">
    <property type="protein sequence ID" value="OMP10515"/>
    <property type="gene ID" value="CCACVL1_00908"/>
</dbReference>
<dbReference type="EMBL" id="AWWV01002332">
    <property type="protein sequence ID" value="OMP10515.1"/>
    <property type="molecule type" value="Genomic_DNA"/>
</dbReference>
<keyword evidence="2" id="KW-1185">Reference proteome</keyword>
<evidence type="ECO:0000313" key="1">
    <source>
        <dbReference type="EMBL" id="OMP10515.1"/>
    </source>
</evidence>
<organism evidence="1 2">
    <name type="scientific">Corchorus capsularis</name>
    <name type="common">Jute</name>
    <dbReference type="NCBI Taxonomy" id="210143"/>
    <lineage>
        <taxon>Eukaryota</taxon>
        <taxon>Viridiplantae</taxon>
        <taxon>Streptophyta</taxon>
        <taxon>Embryophyta</taxon>
        <taxon>Tracheophyta</taxon>
        <taxon>Spermatophyta</taxon>
        <taxon>Magnoliopsida</taxon>
        <taxon>eudicotyledons</taxon>
        <taxon>Gunneridae</taxon>
        <taxon>Pentapetalae</taxon>
        <taxon>rosids</taxon>
        <taxon>malvids</taxon>
        <taxon>Malvales</taxon>
        <taxon>Malvaceae</taxon>
        <taxon>Grewioideae</taxon>
        <taxon>Apeibeae</taxon>
        <taxon>Corchorus</taxon>
    </lineage>
</organism>
<dbReference type="AlphaFoldDB" id="A0A1R3KTW1"/>
<feature type="non-terminal residue" evidence="1">
    <location>
        <position position="28"/>
    </location>
</feature>
<dbReference type="Proteomes" id="UP000188268">
    <property type="component" value="Unassembled WGS sequence"/>
</dbReference>
<accession>A0A1R3KTW1</accession>
<reference evidence="1 2" key="1">
    <citation type="submission" date="2013-09" db="EMBL/GenBank/DDBJ databases">
        <title>Corchorus capsularis genome sequencing.</title>
        <authorList>
            <person name="Alam M."/>
            <person name="Haque M.S."/>
            <person name="Islam M.S."/>
            <person name="Emdad E.M."/>
            <person name="Islam M.M."/>
            <person name="Ahmed B."/>
            <person name="Halim A."/>
            <person name="Hossen Q.M.M."/>
            <person name="Hossain M.Z."/>
            <person name="Ahmed R."/>
            <person name="Khan M.M."/>
            <person name="Islam R."/>
            <person name="Rashid M.M."/>
            <person name="Khan S.A."/>
            <person name="Rahman M.S."/>
            <person name="Alam M."/>
        </authorList>
    </citation>
    <scope>NUCLEOTIDE SEQUENCE [LARGE SCALE GENOMIC DNA]</scope>
    <source>
        <strain evidence="2">cv. CVL-1</strain>
        <tissue evidence="1">Whole seedling</tissue>
    </source>
</reference>
<evidence type="ECO:0000313" key="2">
    <source>
        <dbReference type="Proteomes" id="UP000188268"/>
    </source>
</evidence>
<comment type="caution">
    <text evidence="1">The sequence shown here is derived from an EMBL/GenBank/DDBJ whole genome shotgun (WGS) entry which is preliminary data.</text>
</comment>
<gene>
    <name evidence="1" type="ORF">CCACVL1_00908</name>
</gene>
<name>A0A1R3KTW1_COCAP</name>
<proteinExistence type="predicted"/>
<protein>
    <submittedName>
        <fullName evidence="1">Uncharacterized protein</fullName>
    </submittedName>
</protein>
<sequence>TAAVVVFPKFSADPSEINSSFLCNSKCE</sequence>
<feature type="non-terminal residue" evidence="1">
    <location>
        <position position="1"/>
    </location>
</feature>